<evidence type="ECO:0000256" key="1">
    <source>
        <dbReference type="SAM" id="Phobius"/>
    </source>
</evidence>
<evidence type="ECO:0000313" key="3">
    <source>
        <dbReference type="Proteomes" id="UP000461162"/>
    </source>
</evidence>
<feature type="transmembrane region" description="Helical" evidence="1">
    <location>
        <begin position="60"/>
        <end position="77"/>
    </location>
</feature>
<name>A0A7K1KR14_9BACT</name>
<dbReference type="InterPro" id="IPR011733">
    <property type="entry name" value="CHP02185_IM"/>
</dbReference>
<comment type="caution">
    <text evidence="2">The sequence shown here is derived from an EMBL/GenBank/DDBJ whole genome shotgun (WGS) entry which is preliminary data.</text>
</comment>
<proteinExistence type="predicted"/>
<feature type="transmembrane region" description="Helical" evidence="1">
    <location>
        <begin position="133"/>
        <end position="158"/>
    </location>
</feature>
<feature type="transmembrane region" description="Helical" evidence="1">
    <location>
        <begin position="107"/>
        <end position="126"/>
    </location>
</feature>
<dbReference type="EMBL" id="WODC01000009">
    <property type="protein sequence ID" value="MUM78517.1"/>
    <property type="molecule type" value="Genomic_DNA"/>
</dbReference>
<dbReference type="RefSeq" id="WP_155935335.1">
    <property type="nucleotide sequence ID" value="NZ_WODC01000009.1"/>
</dbReference>
<reference evidence="2 3" key="1">
    <citation type="submission" date="2019-11" db="EMBL/GenBank/DDBJ databases">
        <title>Pseudodesulfovibrio alkaliphilus, sp. nov., an alkaliphilic sulfate-reducing bacteria from mud volcano of Taman peninsula, Russia.</title>
        <authorList>
            <person name="Frolova A."/>
            <person name="Merkel A.Y."/>
            <person name="Slobodkin A.I."/>
        </authorList>
    </citation>
    <scope>NUCLEOTIDE SEQUENCE [LARGE SCALE GENOMIC DNA]</scope>
    <source>
        <strain evidence="2 3">F-1</strain>
    </source>
</reference>
<dbReference type="AlphaFoldDB" id="A0A7K1KR14"/>
<dbReference type="Proteomes" id="UP000461162">
    <property type="component" value="Unassembled WGS sequence"/>
</dbReference>
<accession>A0A7K1KR14</accession>
<keyword evidence="1" id="KW-0472">Membrane</keyword>
<protein>
    <submittedName>
        <fullName evidence="2">Uncharacterized protein</fullName>
    </submittedName>
</protein>
<keyword evidence="1" id="KW-1133">Transmembrane helix</keyword>
<evidence type="ECO:0000313" key="2">
    <source>
        <dbReference type="EMBL" id="MUM78517.1"/>
    </source>
</evidence>
<keyword evidence="3" id="KW-1185">Reference proteome</keyword>
<organism evidence="2 3">
    <name type="scientific">Pseudodesulfovibrio alkaliphilus</name>
    <dbReference type="NCBI Taxonomy" id="2661613"/>
    <lineage>
        <taxon>Bacteria</taxon>
        <taxon>Pseudomonadati</taxon>
        <taxon>Thermodesulfobacteriota</taxon>
        <taxon>Desulfovibrionia</taxon>
        <taxon>Desulfovibrionales</taxon>
        <taxon>Desulfovibrionaceae</taxon>
    </lineage>
</organism>
<feature type="transmembrane region" description="Helical" evidence="1">
    <location>
        <begin position="164"/>
        <end position="184"/>
    </location>
</feature>
<keyword evidence="1" id="KW-0812">Transmembrane</keyword>
<feature type="transmembrane region" description="Helical" evidence="1">
    <location>
        <begin position="34"/>
        <end position="54"/>
    </location>
</feature>
<dbReference type="Pfam" id="PF09605">
    <property type="entry name" value="Trep_Strep"/>
    <property type="match status" value="1"/>
</dbReference>
<gene>
    <name evidence="2" type="ORF">GKC30_12810</name>
</gene>
<feature type="transmembrane region" description="Helical" evidence="1">
    <location>
        <begin position="84"/>
        <end position="101"/>
    </location>
</feature>
<sequence length="201" mass="21318">MLQAESTTLTELSGEAPPAAWAERKRRHWPVRDLIVIGIFAAVVKISSLIIALVGGGMNPLTLIVKNAVFTSLLVVLLHKVPRLGTLTLFVGVSAVVSLLLLGSGAILLPMSLVAALFAEMVITLFGGYRRTVGILVGVAVYDLASKGASLGISWLVMREQPELLITISTMVAIGYLGALAGLYSGHLFVKELRHAGIVHQ</sequence>